<evidence type="ECO:0000313" key="2">
    <source>
        <dbReference type="EMBL" id="TKR93039.1"/>
    </source>
</evidence>
<dbReference type="InterPro" id="IPR036047">
    <property type="entry name" value="F-box-like_dom_sf"/>
</dbReference>
<gene>
    <name evidence="2" type="ORF">L596_007571</name>
</gene>
<accession>A0A4U5P9R4</accession>
<evidence type="ECO:0008006" key="4">
    <source>
        <dbReference type="Google" id="ProtNLM"/>
    </source>
</evidence>
<sequence length="302" mass="34647">MPATMSLIRRLSSRAKKSTGEQLRKLSTLSANHRQSSTESITEEDECCVPLLPENLIYRIVDLCIAESPIDVCRWRAVNRSFRNHIDDEVFEELTELDAKKADLGTENCEECWKQASRCSGAHIAVRIRAPRVEIVVDQCWTSKDVTAVCGVLNMFRRHVEKVTIDAPIAELIVVSMSMIDLNRWYAFQCFMKAVNDHEMHLARGQVAHISNTQPEYWPSVRCLVIRTTEKDTTHLARIIDYGVRSQFVINRRVLRELRVHLTDVESSNQCLQKNIYQFRCWAGSAGFDGRFTQQFGIVAIQ</sequence>
<dbReference type="OrthoDB" id="5832952at2759"/>
<reference evidence="2 3" key="2">
    <citation type="journal article" date="2019" name="G3 (Bethesda)">
        <title>Hybrid Assembly of the Genome of the Entomopathogenic Nematode Steinernema carpocapsae Identifies the X-Chromosome.</title>
        <authorList>
            <person name="Serra L."/>
            <person name="Macchietto M."/>
            <person name="Macias-Munoz A."/>
            <person name="McGill C.J."/>
            <person name="Rodriguez I.M."/>
            <person name="Rodriguez B."/>
            <person name="Murad R."/>
            <person name="Mortazavi A."/>
        </authorList>
    </citation>
    <scope>NUCLEOTIDE SEQUENCE [LARGE SCALE GENOMIC DNA]</scope>
    <source>
        <strain evidence="2 3">ALL</strain>
    </source>
</reference>
<dbReference type="SUPFAM" id="SSF81383">
    <property type="entry name" value="F-box domain"/>
    <property type="match status" value="1"/>
</dbReference>
<organism evidence="2 3">
    <name type="scientific">Steinernema carpocapsae</name>
    <name type="common">Entomopathogenic nematode</name>
    <dbReference type="NCBI Taxonomy" id="34508"/>
    <lineage>
        <taxon>Eukaryota</taxon>
        <taxon>Metazoa</taxon>
        <taxon>Ecdysozoa</taxon>
        <taxon>Nematoda</taxon>
        <taxon>Chromadorea</taxon>
        <taxon>Rhabditida</taxon>
        <taxon>Tylenchina</taxon>
        <taxon>Panagrolaimomorpha</taxon>
        <taxon>Strongyloidoidea</taxon>
        <taxon>Steinernematidae</taxon>
        <taxon>Steinernema</taxon>
    </lineage>
</organism>
<dbReference type="EMBL" id="AZBU02000002">
    <property type="protein sequence ID" value="TKR93039.1"/>
    <property type="molecule type" value="Genomic_DNA"/>
</dbReference>
<dbReference type="Proteomes" id="UP000298663">
    <property type="component" value="Unassembled WGS sequence"/>
</dbReference>
<protein>
    <recommendedName>
        <fullName evidence="4">F-box domain-containing protein</fullName>
    </recommendedName>
</protein>
<proteinExistence type="predicted"/>
<evidence type="ECO:0000256" key="1">
    <source>
        <dbReference type="SAM" id="MobiDB-lite"/>
    </source>
</evidence>
<dbReference type="AlphaFoldDB" id="A0A4U5P9R4"/>
<evidence type="ECO:0000313" key="3">
    <source>
        <dbReference type="Proteomes" id="UP000298663"/>
    </source>
</evidence>
<reference evidence="2 3" key="1">
    <citation type="journal article" date="2015" name="Genome Biol.">
        <title>Comparative genomics of Steinernema reveals deeply conserved gene regulatory networks.</title>
        <authorList>
            <person name="Dillman A.R."/>
            <person name="Macchietto M."/>
            <person name="Porter C.F."/>
            <person name="Rogers A."/>
            <person name="Williams B."/>
            <person name="Antoshechkin I."/>
            <person name="Lee M.M."/>
            <person name="Goodwin Z."/>
            <person name="Lu X."/>
            <person name="Lewis E.E."/>
            <person name="Goodrich-Blair H."/>
            <person name="Stock S.P."/>
            <person name="Adams B.J."/>
            <person name="Sternberg P.W."/>
            <person name="Mortazavi A."/>
        </authorList>
    </citation>
    <scope>NUCLEOTIDE SEQUENCE [LARGE SCALE GENOMIC DNA]</scope>
    <source>
        <strain evidence="2 3">ALL</strain>
    </source>
</reference>
<name>A0A4U5P9R4_STECR</name>
<feature type="region of interest" description="Disordered" evidence="1">
    <location>
        <begin position="13"/>
        <end position="38"/>
    </location>
</feature>
<feature type="compositionally biased region" description="Polar residues" evidence="1">
    <location>
        <begin position="25"/>
        <end position="38"/>
    </location>
</feature>
<keyword evidence="3" id="KW-1185">Reference proteome</keyword>
<comment type="caution">
    <text evidence="2">The sequence shown here is derived from an EMBL/GenBank/DDBJ whole genome shotgun (WGS) entry which is preliminary data.</text>
</comment>